<dbReference type="PANTHER" id="PTHR23028">
    <property type="entry name" value="ACETYLTRANSFERASE"/>
    <property type="match status" value="1"/>
</dbReference>
<feature type="transmembrane region" description="Helical" evidence="1">
    <location>
        <begin position="142"/>
        <end position="161"/>
    </location>
</feature>
<dbReference type="InterPro" id="IPR050879">
    <property type="entry name" value="Acyltransferase_3"/>
</dbReference>
<dbReference type="InterPro" id="IPR002656">
    <property type="entry name" value="Acyl_transf_3_dom"/>
</dbReference>
<feature type="transmembrane region" description="Helical" evidence="1">
    <location>
        <begin position="223"/>
        <end position="241"/>
    </location>
</feature>
<keyword evidence="3" id="KW-0012">Acyltransferase</keyword>
<organism evidence="3">
    <name type="scientific">Sphingomonas psychrotolerans</name>
    <dbReference type="NCBI Taxonomy" id="1327635"/>
    <lineage>
        <taxon>Bacteria</taxon>
        <taxon>Pseudomonadati</taxon>
        <taxon>Pseudomonadota</taxon>
        <taxon>Alphaproteobacteria</taxon>
        <taxon>Sphingomonadales</taxon>
        <taxon>Sphingomonadaceae</taxon>
        <taxon>Sphingomonas</taxon>
    </lineage>
</organism>
<keyword evidence="3" id="KW-0808">Transferase</keyword>
<keyword evidence="1" id="KW-1133">Transmembrane helix</keyword>
<dbReference type="PANTHER" id="PTHR23028:SF131">
    <property type="entry name" value="BLR2367 PROTEIN"/>
    <property type="match status" value="1"/>
</dbReference>
<evidence type="ECO:0000313" key="3">
    <source>
        <dbReference type="EMBL" id="MDT8758498.1"/>
    </source>
</evidence>
<evidence type="ECO:0000259" key="2">
    <source>
        <dbReference type="Pfam" id="PF01757"/>
    </source>
</evidence>
<feature type="transmembrane region" description="Helical" evidence="1">
    <location>
        <begin position="98"/>
        <end position="122"/>
    </location>
</feature>
<dbReference type="GO" id="GO:0016746">
    <property type="term" value="F:acyltransferase activity"/>
    <property type="evidence" value="ECO:0007669"/>
    <property type="project" value="UniProtKB-KW"/>
</dbReference>
<gene>
    <name evidence="3" type="ORF">MZO42_07295</name>
</gene>
<protein>
    <submittedName>
        <fullName evidence="3">Acyltransferase</fullName>
    </submittedName>
</protein>
<feature type="transmembrane region" description="Helical" evidence="1">
    <location>
        <begin position="322"/>
        <end position="341"/>
    </location>
</feature>
<feature type="transmembrane region" description="Helical" evidence="1">
    <location>
        <begin position="253"/>
        <end position="273"/>
    </location>
</feature>
<dbReference type="Pfam" id="PF01757">
    <property type="entry name" value="Acyl_transf_3"/>
    <property type="match status" value="1"/>
</dbReference>
<feature type="transmembrane region" description="Helical" evidence="1">
    <location>
        <begin position="285"/>
        <end position="302"/>
    </location>
</feature>
<feature type="transmembrane region" description="Helical" evidence="1">
    <location>
        <begin position="198"/>
        <end position="216"/>
    </location>
</feature>
<feature type="transmembrane region" description="Helical" evidence="1">
    <location>
        <begin position="173"/>
        <end position="192"/>
    </location>
</feature>
<reference evidence="3" key="1">
    <citation type="submission" date="2022-04" db="EMBL/GenBank/DDBJ databases">
        <title>Tomato heritable bacteria conferring resistance against bacterial wilt.</title>
        <authorList>
            <person name="Yin J."/>
        </authorList>
    </citation>
    <scope>NUCLEOTIDE SEQUENCE</scope>
    <source>
        <strain evidence="3">Cra20</strain>
    </source>
</reference>
<keyword evidence="1" id="KW-0472">Membrane</keyword>
<accession>A0ABU3N274</accession>
<dbReference type="EMBL" id="JALMLT010000002">
    <property type="protein sequence ID" value="MDT8758498.1"/>
    <property type="molecule type" value="Genomic_DNA"/>
</dbReference>
<sequence>MTLPLSRNLIALDLLRFGCALVVLAHHWGNSFIHFPPPGGGALLEGMAFAIGWSPWVNSGWIGVELFFLLSGFVIAWSAEASSPTSFALRRLLRLVPAAWLCATLTAIALLAFGALPVEAVVVQWAGTILFWPMIRPIDPSYWTLAIEVSFYLLIGVSLVGGSSLRRIERVGMLLGLASAAYWIASYFVEVPSSDSRLIQLTLLPHGCFFALGILIRTGQRSAPRLLPLACSIPIGAAALIEIEKHRIVINGALPAHIPALLLFLLGSLPILFAERLQPWLARHVSASVAVMVGLMTYPLYLLHQELGALLIGGLLHLGLPFWFAAAVALAVMLIMAWAMVRYGEPPLRTMLKRLGSDRSRRPVSFGEAAL</sequence>
<keyword evidence="1" id="KW-0812">Transmembrane</keyword>
<feature type="domain" description="Acyltransferase 3" evidence="2">
    <location>
        <begin position="10"/>
        <end position="340"/>
    </location>
</feature>
<evidence type="ECO:0000256" key="1">
    <source>
        <dbReference type="SAM" id="Phobius"/>
    </source>
</evidence>
<feature type="transmembrane region" description="Helical" evidence="1">
    <location>
        <begin position="56"/>
        <end position="77"/>
    </location>
</feature>
<name>A0ABU3N274_9SPHN</name>
<proteinExistence type="predicted"/>
<feature type="transmembrane region" description="Helical" evidence="1">
    <location>
        <begin position="9"/>
        <end position="28"/>
    </location>
</feature>
<comment type="caution">
    <text evidence="3">The sequence shown here is derived from an EMBL/GenBank/DDBJ whole genome shotgun (WGS) entry which is preliminary data.</text>
</comment>